<feature type="transmembrane region" description="Helical" evidence="8">
    <location>
        <begin position="295"/>
        <end position="317"/>
    </location>
</feature>
<evidence type="ECO:0000256" key="3">
    <source>
        <dbReference type="ARBA" id="ARBA00022448"/>
    </source>
</evidence>
<dbReference type="KEGG" id="cfer:D4Z93_08035"/>
<feature type="transmembrane region" description="Helical" evidence="8">
    <location>
        <begin position="113"/>
        <end position="134"/>
    </location>
</feature>
<reference evidence="10 11" key="1">
    <citation type="journal article" date="2019" name="Int. J. Syst. Evol. Microbiol.">
        <title>Clostridium fermenticellae sp. nov., isolated from the mud in a fermentation cellar for the production of the Chinese liquor, baijiu.</title>
        <authorList>
            <person name="Xu P.X."/>
            <person name="Chai L.J."/>
            <person name="Qiu T."/>
            <person name="Zhang X.J."/>
            <person name="Lu Z.M."/>
            <person name="Xiao C."/>
            <person name="Wang S.T."/>
            <person name="Shen C.H."/>
            <person name="Shi J.S."/>
            <person name="Xu Z.H."/>
        </authorList>
    </citation>
    <scope>NUCLEOTIDE SEQUENCE [LARGE SCALE GENOMIC DNA]</scope>
    <source>
        <strain evidence="10 11">JN500901</strain>
    </source>
</reference>
<name>A0A386H435_9CLOT</name>
<dbReference type="InterPro" id="IPR011701">
    <property type="entry name" value="MFS"/>
</dbReference>
<dbReference type="Gene3D" id="1.20.1720.10">
    <property type="entry name" value="Multidrug resistance protein D"/>
    <property type="match status" value="1"/>
</dbReference>
<evidence type="ECO:0000313" key="10">
    <source>
        <dbReference type="EMBL" id="AYD40477.1"/>
    </source>
</evidence>
<dbReference type="PANTHER" id="PTHR42718">
    <property type="entry name" value="MAJOR FACILITATOR SUPERFAMILY MULTIDRUG TRANSPORTER MFSC"/>
    <property type="match status" value="1"/>
</dbReference>
<proteinExistence type="inferred from homology"/>
<feature type="transmembrane region" description="Helical" evidence="8">
    <location>
        <begin position="395"/>
        <end position="417"/>
    </location>
</feature>
<keyword evidence="3" id="KW-0813">Transport</keyword>
<protein>
    <submittedName>
        <fullName evidence="10">DHA2 family efflux MFS transporter permease subunit</fullName>
    </submittedName>
</protein>
<evidence type="ECO:0000256" key="6">
    <source>
        <dbReference type="ARBA" id="ARBA00022989"/>
    </source>
</evidence>
<dbReference type="PROSITE" id="PS50850">
    <property type="entry name" value="MFS"/>
    <property type="match status" value="1"/>
</dbReference>
<evidence type="ECO:0000256" key="1">
    <source>
        <dbReference type="ARBA" id="ARBA00004651"/>
    </source>
</evidence>
<dbReference type="SUPFAM" id="SSF103473">
    <property type="entry name" value="MFS general substrate transporter"/>
    <property type="match status" value="1"/>
</dbReference>
<evidence type="ECO:0000256" key="2">
    <source>
        <dbReference type="ARBA" id="ARBA00008537"/>
    </source>
</evidence>
<evidence type="ECO:0000256" key="8">
    <source>
        <dbReference type="SAM" id="Phobius"/>
    </source>
</evidence>
<sequence>MEEAIILKETKKKNPWISVGVLVFSAFVATFNETILNVALIPIAHDMAVSSATVQWLITGYMLVTSVMVPVTAFLYQSISTRKLFLGALGIIFIGSIGCFIASDFPILLVSRMIQAVGTGMMIPIMMNSVLIIAPRNKIGMAMALCVCGITLGPAFAPSISGIIIQFFQWKAVFILFIALVIISIILGVFVLDNIAELTRPHLDIISVILSTLGLAALLYGISCVMSSHFIGIACIIIGILIIATFVYRQKGLEEPLLNFKPFFNTRFTLGVVMVFVAMLINFSLNTVMPSFLQGAFYCSSMISALVLLPGILLNAMSTNISGKILDKYGVRIMLPAGFIVTAIALFSLSCCNSSTKLLFIVIFHIIIYQGLAFTMSPAQTSALATLEPNMNAHGVAIVNTSMQIAASIGSSLLGGIQSAEKTVVLLKGASKSTALFIGFSRAVFAAFIIGIIGLIASIVYNVKLQKNERKAA</sequence>
<keyword evidence="7 8" id="KW-0472">Membrane</keyword>
<dbReference type="Pfam" id="PF07690">
    <property type="entry name" value="MFS_1"/>
    <property type="match status" value="1"/>
</dbReference>
<feature type="transmembrane region" description="Helical" evidence="8">
    <location>
        <begin position="437"/>
        <end position="461"/>
    </location>
</feature>
<comment type="subcellular location">
    <subcellularLocation>
        <location evidence="1">Cell membrane</location>
        <topology evidence="1">Multi-pass membrane protein</topology>
    </subcellularLocation>
</comment>
<dbReference type="NCBIfam" id="TIGR00711">
    <property type="entry name" value="efflux_EmrB"/>
    <property type="match status" value="1"/>
</dbReference>
<dbReference type="InterPro" id="IPR036259">
    <property type="entry name" value="MFS_trans_sf"/>
</dbReference>
<feature type="transmembrane region" description="Helical" evidence="8">
    <location>
        <begin position="268"/>
        <end position="289"/>
    </location>
</feature>
<feature type="transmembrane region" description="Helical" evidence="8">
    <location>
        <begin position="21"/>
        <end position="44"/>
    </location>
</feature>
<organism evidence="10 11">
    <name type="scientific">Clostridium fermenticellae</name>
    <dbReference type="NCBI Taxonomy" id="2068654"/>
    <lineage>
        <taxon>Bacteria</taxon>
        <taxon>Bacillati</taxon>
        <taxon>Bacillota</taxon>
        <taxon>Clostridia</taxon>
        <taxon>Eubacteriales</taxon>
        <taxon>Clostridiaceae</taxon>
        <taxon>Clostridium</taxon>
    </lineage>
</organism>
<comment type="similarity">
    <text evidence="2">Belongs to the major facilitator superfamily. EmrB family.</text>
</comment>
<dbReference type="OrthoDB" id="102502at2"/>
<dbReference type="InterPro" id="IPR004638">
    <property type="entry name" value="EmrB-like"/>
</dbReference>
<dbReference type="GO" id="GO:0005886">
    <property type="term" value="C:plasma membrane"/>
    <property type="evidence" value="ECO:0007669"/>
    <property type="project" value="UniProtKB-SubCell"/>
</dbReference>
<dbReference type="AlphaFoldDB" id="A0A386H435"/>
<keyword evidence="5 8" id="KW-0812">Transmembrane</keyword>
<dbReference type="GO" id="GO:0022857">
    <property type="term" value="F:transmembrane transporter activity"/>
    <property type="evidence" value="ECO:0007669"/>
    <property type="project" value="InterPro"/>
</dbReference>
<evidence type="ECO:0000259" key="9">
    <source>
        <dbReference type="PROSITE" id="PS50850"/>
    </source>
</evidence>
<feature type="transmembrane region" description="Helical" evidence="8">
    <location>
        <begin position="329"/>
        <end position="349"/>
    </location>
</feature>
<feature type="transmembrane region" description="Helical" evidence="8">
    <location>
        <begin position="205"/>
        <end position="223"/>
    </location>
</feature>
<dbReference type="Proteomes" id="UP000266301">
    <property type="component" value="Chromosome"/>
</dbReference>
<feature type="transmembrane region" description="Helical" evidence="8">
    <location>
        <begin position="355"/>
        <end position="374"/>
    </location>
</feature>
<feature type="transmembrane region" description="Helical" evidence="8">
    <location>
        <begin position="229"/>
        <end position="248"/>
    </location>
</feature>
<feature type="domain" description="Major facilitator superfamily (MFS) profile" evidence="9">
    <location>
        <begin position="18"/>
        <end position="469"/>
    </location>
</feature>
<dbReference type="EMBL" id="CP032416">
    <property type="protein sequence ID" value="AYD40477.1"/>
    <property type="molecule type" value="Genomic_DNA"/>
</dbReference>
<evidence type="ECO:0000256" key="4">
    <source>
        <dbReference type="ARBA" id="ARBA00022475"/>
    </source>
</evidence>
<gene>
    <name evidence="10" type="ORF">D4Z93_08035</name>
</gene>
<feature type="transmembrane region" description="Helical" evidence="8">
    <location>
        <begin position="84"/>
        <end position="107"/>
    </location>
</feature>
<dbReference type="InterPro" id="IPR020846">
    <property type="entry name" value="MFS_dom"/>
</dbReference>
<keyword evidence="4" id="KW-1003">Cell membrane</keyword>
<evidence type="ECO:0000313" key="11">
    <source>
        <dbReference type="Proteomes" id="UP000266301"/>
    </source>
</evidence>
<feature type="transmembrane region" description="Helical" evidence="8">
    <location>
        <begin position="174"/>
        <end position="193"/>
    </location>
</feature>
<feature type="transmembrane region" description="Helical" evidence="8">
    <location>
        <begin position="56"/>
        <end position="77"/>
    </location>
</feature>
<keyword evidence="6 8" id="KW-1133">Transmembrane helix</keyword>
<dbReference type="Gene3D" id="1.20.1250.20">
    <property type="entry name" value="MFS general substrate transporter like domains"/>
    <property type="match status" value="1"/>
</dbReference>
<evidence type="ECO:0000256" key="5">
    <source>
        <dbReference type="ARBA" id="ARBA00022692"/>
    </source>
</evidence>
<evidence type="ECO:0000256" key="7">
    <source>
        <dbReference type="ARBA" id="ARBA00023136"/>
    </source>
</evidence>
<accession>A0A386H435</accession>
<keyword evidence="11" id="KW-1185">Reference proteome</keyword>
<dbReference type="PRINTS" id="PR01036">
    <property type="entry name" value="TCRTETB"/>
</dbReference>
<dbReference type="PANTHER" id="PTHR42718:SF9">
    <property type="entry name" value="MAJOR FACILITATOR SUPERFAMILY MULTIDRUG TRANSPORTER MFSC"/>
    <property type="match status" value="1"/>
</dbReference>